<reference evidence="1 2" key="1">
    <citation type="journal article" date="2016" name="Nat. Commun.">
        <title>Thousands of microbial genomes shed light on interconnected biogeochemical processes in an aquifer system.</title>
        <authorList>
            <person name="Anantharaman K."/>
            <person name="Brown C.T."/>
            <person name="Hug L.A."/>
            <person name="Sharon I."/>
            <person name="Castelle C.J."/>
            <person name="Probst A.J."/>
            <person name="Thomas B.C."/>
            <person name="Singh A."/>
            <person name="Wilkins M.J."/>
            <person name="Karaoz U."/>
            <person name="Brodie E.L."/>
            <person name="Williams K.H."/>
            <person name="Hubbard S.S."/>
            <person name="Banfield J.F."/>
        </authorList>
    </citation>
    <scope>NUCLEOTIDE SEQUENCE [LARGE SCALE GENOMIC DNA]</scope>
</reference>
<dbReference type="EMBL" id="MEZT01000003">
    <property type="protein sequence ID" value="OGD57352.1"/>
    <property type="molecule type" value="Genomic_DNA"/>
</dbReference>
<protein>
    <recommendedName>
        <fullName evidence="3">HAD family hydrolase</fullName>
    </recommendedName>
</protein>
<proteinExistence type="predicted"/>
<sequence>MNFLVPKKREESVLDIDFFRLKRMGFEAIYLDIDNTFLRRGQTVPDLDFRQVVGFLPRLFSTVLISNTIIRSKAERAEKIGSIVSAPVVCCSFLNRKPKSWGYEEARRITGIPFDKSVMIGDQLFTDILGANRLGIYTIHVSPLGPDIWFSYFTLRRLREKRILDRLATE</sequence>
<gene>
    <name evidence="1" type="ORF">A2V71_00855</name>
</gene>
<evidence type="ECO:0000313" key="1">
    <source>
        <dbReference type="EMBL" id="OGD57352.1"/>
    </source>
</evidence>
<dbReference type="AlphaFoldDB" id="A0A1F5DQF2"/>
<dbReference type="InterPro" id="IPR023214">
    <property type="entry name" value="HAD_sf"/>
</dbReference>
<comment type="caution">
    <text evidence="1">The sequence shown here is derived from an EMBL/GenBank/DDBJ whole genome shotgun (WGS) entry which is preliminary data.</text>
</comment>
<accession>A0A1F5DQF2</accession>
<evidence type="ECO:0008006" key="3">
    <source>
        <dbReference type="Google" id="ProtNLM"/>
    </source>
</evidence>
<organism evidence="1 2">
    <name type="scientific">Candidatus Berkelbacteria bacterium RBG_13_40_8</name>
    <dbReference type="NCBI Taxonomy" id="1797467"/>
    <lineage>
        <taxon>Bacteria</taxon>
        <taxon>Candidatus Berkelbacteria</taxon>
    </lineage>
</organism>
<evidence type="ECO:0000313" key="2">
    <source>
        <dbReference type="Proteomes" id="UP000178764"/>
    </source>
</evidence>
<dbReference type="InterPro" id="IPR036412">
    <property type="entry name" value="HAD-like_sf"/>
</dbReference>
<dbReference type="Proteomes" id="UP000178764">
    <property type="component" value="Unassembled WGS sequence"/>
</dbReference>
<name>A0A1F5DQF2_9BACT</name>
<dbReference type="SUPFAM" id="SSF56784">
    <property type="entry name" value="HAD-like"/>
    <property type="match status" value="1"/>
</dbReference>
<dbReference type="Pfam" id="PF13242">
    <property type="entry name" value="Hydrolase_like"/>
    <property type="match status" value="1"/>
</dbReference>
<dbReference type="Gene3D" id="3.40.50.1000">
    <property type="entry name" value="HAD superfamily/HAD-like"/>
    <property type="match status" value="1"/>
</dbReference>